<feature type="compositionally biased region" description="Basic and acidic residues" evidence="1">
    <location>
        <begin position="159"/>
        <end position="170"/>
    </location>
</feature>
<dbReference type="InterPro" id="IPR034325">
    <property type="entry name" value="S-100_dom"/>
</dbReference>
<evidence type="ECO:0000259" key="2">
    <source>
        <dbReference type="PROSITE" id="PS50222"/>
    </source>
</evidence>
<dbReference type="GO" id="GO:0005615">
    <property type="term" value="C:extracellular space"/>
    <property type="evidence" value="ECO:0007669"/>
    <property type="project" value="TreeGrafter"/>
</dbReference>
<dbReference type="GO" id="GO:0071345">
    <property type="term" value="P:cellular response to cytokine stimulus"/>
    <property type="evidence" value="ECO:0007669"/>
    <property type="project" value="TreeGrafter"/>
</dbReference>
<dbReference type="SUPFAM" id="SSF47473">
    <property type="entry name" value="EF-hand"/>
    <property type="match status" value="1"/>
</dbReference>
<dbReference type="AlphaFoldDB" id="A0A674HP80"/>
<organism evidence="3 4">
    <name type="scientific">Taeniopygia guttata</name>
    <name type="common">Zebra finch</name>
    <name type="synonym">Poephila guttata</name>
    <dbReference type="NCBI Taxonomy" id="59729"/>
    <lineage>
        <taxon>Eukaryota</taxon>
        <taxon>Metazoa</taxon>
        <taxon>Chordata</taxon>
        <taxon>Craniata</taxon>
        <taxon>Vertebrata</taxon>
        <taxon>Euteleostomi</taxon>
        <taxon>Archelosauria</taxon>
        <taxon>Archosauria</taxon>
        <taxon>Dinosauria</taxon>
        <taxon>Saurischia</taxon>
        <taxon>Theropoda</taxon>
        <taxon>Coelurosauria</taxon>
        <taxon>Aves</taxon>
        <taxon>Neognathae</taxon>
        <taxon>Neoaves</taxon>
        <taxon>Telluraves</taxon>
        <taxon>Australaves</taxon>
        <taxon>Passeriformes</taxon>
        <taxon>Passeroidea</taxon>
        <taxon>Estrildidae</taxon>
        <taxon>Estrildinae</taxon>
        <taxon>Taeniopygia</taxon>
    </lineage>
</organism>
<dbReference type="SMART" id="SM01394">
    <property type="entry name" value="S_100"/>
    <property type="match status" value="1"/>
</dbReference>
<evidence type="ECO:0000256" key="1">
    <source>
        <dbReference type="SAM" id="MobiDB-lite"/>
    </source>
</evidence>
<dbReference type="CDD" id="cd00213">
    <property type="entry name" value="S-100"/>
    <property type="match status" value="1"/>
</dbReference>
<dbReference type="InterPro" id="IPR013787">
    <property type="entry name" value="S100_Ca-bd_sub"/>
</dbReference>
<keyword evidence="4" id="KW-1185">Reference proteome</keyword>
<dbReference type="Proteomes" id="UP000007754">
    <property type="component" value="Chromosome 25"/>
</dbReference>
<dbReference type="Pfam" id="PF01023">
    <property type="entry name" value="S_100"/>
    <property type="match status" value="1"/>
</dbReference>
<dbReference type="InterPro" id="IPR011992">
    <property type="entry name" value="EF-hand-dom_pair"/>
</dbReference>
<feature type="domain" description="EF-hand" evidence="2">
    <location>
        <begin position="48"/>
        <end position="83"/>
    </location>
</feature>
<dbReference type="PANTHER" id="PTHR11639:SF26">
    <property type="entry name" value="CORNULIN"/>
    <property type="match status" value="1"/>
</dbReference>
<feature type="compositionally biased region" description="Polar residues" evidence="1">
    <location>
        <begin position="92"/>
        <end position="105"/>
    </location>
</feature>
<evidence type="ECO:0000313" key="4">
    <source>
        <dbReference type="Proteomes" id="UP000007754"/>
    </source>
</evidence>
<dbReference type="InParanoid" id="A0A674HP80"/>
<gene>
    <name evidence="3" type="primary">LOC105758855</name>
</gene>
<feature type="region of interest" description="Disordered" evidence="1">
    <location>
        <begin position="84"/>
        <end position="190"/>
    </location>
</feature>
<dbReference type="InterPro" id="IPR002048">
    <property type="entry name" value="EF_hand_dom"/>
</dbReference>
<reference evidence="3" key="3">
    <citation type="submission" date="2025-09" db="UniProtKB">
        <authorList>
            <consortium name="Ensembl"/>
        </authorList>
    </citation>
    <scope>IDENTIFICATION</scope>
</reference>
<dbReference type="Gene3D" id="1.10.238.10">
    <property type="entry name" value="EF-hand"/>
    <property type="match status" value="1"/>
</dbReference>
<accession>A0A674HP80</accession>
<dbReference type="GO" id="GO:0051896">
    <property type="term" value="P:regulation of phosphatidylinositol 3-kinase/protein kinase B signal transduction"/>
    <property type="evidence" value="ECO:0007669"/>
    <property type="project" value="TreeGrafter"/>
</dbReference>
<dbReference type="PANTHER" id="PTHR11639">
    <property type="entry name" value="S100 CALCIUM-BINDING PROTEIN"/>
    <property type="match status" value="1"/>
</dbReference>
<dbReference type="GO" id="GO:1902808">
    <property type="term" value="P:positive regulation of cell cycle G1/S phase transition"/>
    <property type="evidence" value="ECO:0007669"/>
    <property type="project" value="TreeGrafter"/>
</dbReference>
<proteinExistence type="predicted"/>
<dbReference type="PROSITE" id="PS50222">
    <property type="entry name" value="EF_HAND_2"/>
    <property type="match status" value="1"/>
</dbReference>
<dbReference type="Ensembl" id="ENSTGUT00000037977.1">
    <property type="protein sequence ID" value="ENSTGUP00000037560.1"/>
    <property type="gene ID" value="ENSTGUG00000026909.1"/>
</dbReference>
<evidence type="ECO:0000313" key="3">
    <source>
        <dbReference type="Ensembl" id="ENSTGUP00000037560.1"/>
    </source>
</evidence>
<sequence length="226" mass="24635">MSPFLDSIATIVGVFQQHARGDGDGSGLSRRRMRELIQREFADSLKPHDPQTIEKILQFLEWDGDGNIDFNEFLLLVFRVAKGQRSRPVENPSRSRNSGLSCKETSGSGRWKSRRKRGGISRNVAGGAGGTRNHAGRQAGNAENPNHGRTGGAARSRGVMKEPSGHEEQMGKVTIGHGNPNCSGKRGAATAGVSWNKESWKGEAAGRLSWNVRSPGGHISRTWRNR</sequence>
<dbReference type="GeneTree" id="ENSGT00940000154467"/>
<dbReference type="GO" id="GO:0048306">
    <property type="term" value="F:calcium-dependent protein binding"/>
    <property type="evidence" value="ECO:0007669"/>
    <property type="project" value="TreeGrafter"/>
</dbReference>
<reference evidence="3" key="2">
    <citation type="submission" date="2025-08" db="UniProtKB">
        <authorList>
            <consortium name="Ensembl"/>
        </authorList>
    </citation>
    <scope>IDENTIFICATION</scope>
</reference>
<reference evidence="3 4" key="1">
    <citation type="journal article" date="2010" name="Nature">
        <title>The genome of a songbird.</title>
        <authorList>
            <person name="Warren W.C."/>
            <person name="Clayton D.F."/>
            <person name="Ellegren H."/>
            <person name="Arnold A.P."/>
            <person name="Hillier L.W."/>
            <person name="Kunstner A."/>
            <person name="Searle S."/>
            <person name="White S."/>
            <person name="Vilella A.J."/>
            <person name="Fairley S."/>
            <person name="Heger A."/>
            <person name="Kong L."/>
            <person name="Ponting C.P."/>
            <person name="Jarvis E.D."/>
            <person name="Mello C.V."/>
            <person name="Minx P."/>
            <person name="Lovell P."/>
            <person name="Velho T.A."/>
            <person name="Ferris M."/>
            <person name="Balakrishnan C.N."/>
            <person name="Sinha S."/>
            <person name="Blatti C."/>
            <person name="London S.E."/>
            <person name="Li Y."/>
            <person name="Lin Y.C."/>
            <person name="George J."/>
            <person name="Sweedler J."/>
            <person name="Southey B."/>
            <person name="Gunaratne P."/>
            <person name="Watson M."/>
            <person name="Nam K."/>
            <person name="Backstrom N."/>
            <person name="Smeds L."/>
            <person name="Nabholz B."/>
            <person name="Itoh Y."/>
            <person name="Whitney O."/>
            <person name="Pfenning A.R."/>
            <person name="Howard J."/>
            <person name="Volker M."/>
            <person name="Skinner B.M."/>
            <person name="Griffin D.K."/>
            <person name="Ye L."/>
            <person name="McLaren W.M."/>
            <person name="Flicek P."/>
            <person name="Quesada V."/>
            <person name="Velasco G."/>
            <person name="Lopez-Otin C."/>
            <person name="Puente X.S."/>
            <person name="Olender T."/>
            <person name="Lancet D."/>
            <person name="Smit A.F."/>
            <person name="Hubley R."/>
            <person name="Konkel M.K."/>
            <person name="Walker J.A."/>
            <person name="Batzer M.A."/>
            <person name="Gu W."/>
            <person name="Pollock D.D."/>
            <person name="Chen L."/>
            <person name="Cheng Z."/>
            <person name="Eichler E.E."/>
            <person name="Stapley J."/>
            <person name="Slate J."/>
            <person name="Ekblom R."/>
            <person name="Birkhead T."/>
            <person name="Burke T."/>
            <person name="Burt D."/>
            <person name="Scharff C."/>
            <person name="Adam I."/>
            <person name="Richard H."/>
            <person name="Sultan M."/>
            <person name="Soldatov A."/>
            <person name="Lehrach H."/>
            <person name="Edwards S.V."/>
            <person name="Yang S.P."/>
            <person name="Li X."/>
            <person name="Graves T."/>
            <person name="Fulton L."/>
            <person name="Nelson J."/>
            <person name="Chinwalla A."/>
            <person name="Hou S."/>
            <person name="Mardis E.R."/>
            <person name="Wilson R.K."/>
        </authorList>
    </citation>
    <scope>NUCLEOTIDE SEQUENCE [LARGE SCALE GENOMIC DNA]</scope>
</reference>
<dbReference type="GO" id="GO:0005509">
    <property type="term" value="F:calcium ion binding"/>
    <property type="evidence" value="ECO:0007669"/>
    <property type="project" value="InterPro"/>
</dbReference>
<dbReference type="GO" id="GO:0046914">
    <property type="term" value="F:transition metal ion binding"/>
    <property type="evidence" value="ECO:0007669"/>
    <property type="project" value="InterPro"/>
</dbReference>
<protein>
    <recommendedName>
        <fullName evidence="2">EF-hand domain-containing protein</fullName>
    </recommendedName>
</protein>
<name>A0A674HP80_TAEGU</name>